<comment type="similarity">
    <text evidence="2">Belongs to the multicopper oxidase family.</text>
</comment>
<keyword evidence="5" id="KW-0560">Oxidoreductase</keyword>
<feature type="domain" description="Plastocyanin-like" evidence="8">
    <location>
        <begin position="71"/>
        <end position="180"/>
    </location>
</feature>
<dbReference type="FunFam" id="2.60.40.420:FF:000021">
    <property type="entry name" value="Extracellular dihydrogeodin oxidase/laccase"/>
    <property type="match status" value="1"/>
</dbReference>
<evidence type="ECO:0000313" key="10">
    <source>
        <dbReference type="Proteomes" id="UP000756346"/>
    </source>
</evidence>
<dbReference type="EMBL" id="JAGTJQ010000001">
    <property type="protein sequence ID" value="KAH7041161.1"/>
    <property type="molecule type" value="Genomic_DNA"/>
</dbReference>
<dbReference type="PROSITE" id="PS00079">
    <property type="entry name" value="MULTICOPPER_OXIDASE1"/>
    <property type="match status" value="1"/>
</dbReference>
<dbReference type="AlphaFoldDB" id="A0A9P8YKI6"/>
<evidence type="ECO:0000313" key="9">
    <source>
        <dbReference type="EMBL" id="KAH7041161.1"/>
    </source>
</evidence>
<dbReference type="Pfam" id="PF07731">
    <property type="entry name" value="Cu-oxidase_2"/>
    <property type="match status" value="1"/>
</dbReference>
<dbReference type="InterPro" id="IPR008972">
    <property type="entry name" value="Cupredoxin"/>
</dbReference>
<dbReference type="PANTHER" id="PTHR11709:SF71">
    <property type="entry name" value="OXIDOREDUCTASE TPCJ"/>
    <property type="match status" value="1"/>
</dbReference>
<dbReference type="Gene3D" id="2.60.40.420">
    <property type="entry name" value="Cupredoxins - blue copper proteins"/>
    <property type="match status" value="4"/>
</dbReference>
<dbReference type="CDD" id="cd13901">
    <property type="entry name" value="CuRO_3_MaLCC_like"/>
    <property type="match status" value="1"/>
</dbReference>
<dbReference type="PROSITE" id="PS00080">
    <property type="entry name" value="MULTICOPPER_OXIDASE2"/>
    <property type="match status" value="1"/>
</dbReference>
<dbReference type="GeneID" id="70191688"/>
<name>A0A9P8YKI6_9PEZI</name>
<dbReference type="InterPro" id="IPR033138">
    <property type="entry name" value="Cu_oxidase_CS"/>
</dbReference>
<evidence type="ECO:0000259" key="7">
    <source>
        <dbReference type="Pfam" id="PF07731"/>
    </source>
</evidence>
<dbReference type="GO" id="GO:0005507">
    <property type="term" value="F:copper ion binding"/>
    <property type="evidence" value="ECO:0007669"/>
    <property type="project" value="InterPro"/>
</dbReference>
<protein>
    <submittedName>
        <fullName evidence="9">Multicopper oxidase-domain-containing protein</fullName>
    </submittedName>
</protein>
<dbReference type="InterPro" id="IPR045087">
    <property type="entry name" value="Cu-oxidase_fam"/>
</dbReference>
<dbReference type="InterPro" id="IPR002355">
    <property type="entry name" value="Cu_oxidase_Cu_BS"/>
</dbReference>
<evidence type="ECO:0000259" key="8">
    <source>
        <dbReference type="Pfam" id="PF07732"/>
    </source>
</evidence>
<evidence type="ECO:0000256" key="6">
    <source>
        <dbReference type="ARBA" id="ARBA00023008"/>
    </source>
</evidence>
<evidence type="ECO:0000256" key="3">
    <source>
        <dbReference type="ARBA" id="ARBA00022723"/>
    </source>
</evidence>
<dbReference type="Pfam" id="PF07732">
    <property type="entry name" value="Cu-oxidase_3"/>
    <property type="match status" value="1"/>
</dbReference>
<keyword evidence="6" id="KW-0186">Copper</keyword>
<dbReference type="InterPro" id="IPR011706">
    <property type="entry name" value="Cu-oxidase_C"/>
</dbReference>
<dbReference type="SUPFAM" id="SSF49503">
    <property type="entry name" value="Cupredoxins"/>
    <property type="match status" value="3"/>
</dbReference>
<dbReference type="OrthoDB" id="2121828at2759"/>
<proteinExistence type="inferred from homology"/>
<evidence type="ECO:0000256" key="2">
    <source>
        <dbReference type="ARBA" id="ARBA00010609"/>
    </source>
</evidence>
<dbReference type="InterPro" id="IPR011707">
    <property type="entry name" value="Cu-oxidase-like_N"/>
</dbReference>
<organism evidence="9 10">
    <name type="scientific">Microdochium trichocladiopsis</name>
    <dbReference type="NCBI Taxonomy" id="1682393"/>
    <lineage>
        <taxon>Eukaryota</taxon>
        <taxon>Fungi</taxon>
        <taxon>Dikarya</taxon>
        <taxon>Ascomycota</taxon>
        <taxon>Pezizomycotina</taxon>
        <taxon>Sordariomycetes</taxon>
        <taxon>Xylariomycetidae</taxon>
        <taxon>Xylariales</taxon>
        <taxon>Microdochiaceae</taxon>
        <taxon>Microdochium</taxon>
    </lineage>
</organism>
<feature type="domain" description="Plastocyanin-like" evidence="7">
    <location>
        <begin position="409"/>
        <end position="513"/>
    </location>
</feature>
<keyword evidence="3" id="KW-0479">Metal-binding</keyword>
<dbReference type="RefSeq" id="XP_046019216.1">
    <property type="nucleotide sequence ID" value="XM_046162142.1"/>
</dbReference>
<sequence length="554" mass="62082">MVEPRLRAMAREHPFDTSAHCHTRQATEGPCENSPTSRQCWGQHSINTDWYEVVPETGATREYWLNAELIKLAPDGYEVAVLALNGSMPGPLIEADWGDEVVVHVTNNIETNGTAIHWHGIHQRNTNAHDGVPGVTQCPTAPGKTTTYRFRATQYGTSWYHSHFSLQLAMVLGPLVIHGPATANYDVDLGPLVLMDWFHGSVFHIWETTQRVVALHQPNQCARSTDPRCKGTGERFEFDQPFEPGKKYLIRLIGSQTDGYFKPAIDGHKLPGQRYDVIVEAKPTTANSRGRYWMRAIYQTACNFNDNDSKGNILGIVRYAGADTSPAAVPTTAKARTITNSCEDEPYESLTPWLQHDVGPAKVSDRLRVAWYYELDLVYHWTINTKTLIVNWSDPTVLDVHRAGAGQQQPPLPLKFPRNSNVWVIEDRTLVNVWYPMHLHGHDFYVLAQGRGPFVPGLVRLNTKNPPRRDTVSLYGTGYTVITFKTDNPGAWLMHCHIAWHASQGLSLQLLARAGELSQQIGGDAVQLAAMDDTCADWKAWYPTSPYHQDNSGI</sequence>
<comment type="pathway">
    <text evidence="1">Secondary metabolite biosynthesis.</text>
</comment>
<dbReference type="CDD" id="cd13854">
    <property type="entry name" value="CuRO_1_MaLCC_like"/>
    <property type="match status" value="1"/>
</dbReference>
<keyword evidence="4" id="KW-0677">Repeat</keyword>
<gene>
    <name evidence="9" type="ORF">B0I36DRAFT_419938</name>
</gene>
<comment type="caution">
    <text evidence="9">The sequence shown here is derived from an EMBL/GenBank/DDBJ whole genome shotgun (WGS) entry which is preliminary data.</text>
</comment>
<dbReference type="PANTHER" id="PTHR11709">
    <property type="entry name" value="MULTI-COPPER OXIDASE"/>
    <property type="match status" value="1"/>
</dbReference>
<evidence type="ECO:0000256" key="1">
    <source>
        <dbReference type="ARBA" id="ARBA00005179"/>
    </source>
</evidence>
<dbReference type="GO" id="GO:0016491">
    <property type="term" value="F:oxidoreductase activity"/>
    <property type="evidence" value="ECO:0007669"/>
    <property type="project" value="UniProtKB-KW"/>
</dbReference>
<accession>A0A9P8YKI6</accession>
<reference evidence="9" key="1">
    <citation type="journal article" date="2021" name="Nat. Commun.">
        <title>Genetic determinants of endophytism in the Arabidopsis root mycobiome.</title>
        <authorList>
            <person name="Mesny F."/>
            <person name="Miyauchi S."/>
            <person name="Thiergart T."/>
            <person name="Pickel B."/>
            <person name="Atanasova L."/>
            <person name="Karlsson M."/>
            <person name="Huettel B."/>
            <person name="Barry K.W."/>
            <person name="Haridas S."/>
            <person name="Chen C."/>
            <person name="Bauer D."/>
            <person name="Andreopoulos W."/>
            <person name="Pangilinan J."/>
            <person name="LaButti K."/>
            <person name="Riley R."/>
            <person name="Lipzen A."/>
            <person name="Clum A."/>
            <person name="Drula E."/>
            <person name="Henrissat B."/>
            <person name="Kohler A."/>
            <person name="Grigoriev I.V."/>
            <person name="Martin F.M."/>
            <person name="Hacquard S."/>
        </authorList>
    </citation>
    <scope>NUCLEOTIDE SEQUENCE</scope>
    <source>
        <strain evidence="9">MPI-CAGE-CH-0230</strain>
    </source>
</reference>
<keyword evidence="10" id="KW-1185">Reference proteome</keyword>
<evidence type="ECO:0000256" key="4">
    <source>
        <dbReference type="ARBA" id="ARBA00022737"/>
    </source>
</evidence>
<dbReference type="Proteomes" id="UP000756346">
    <property type="component" value="Unassembled WGS sequence"/>
</dbReference>
<evidence type="ECO:0000256" key="5">
    <source>
        <dbReference type="ARBA" id="ARBA00023002"/>
    </source>
</evidence>